<reference evidence="2 3" key="1">
    <citation type="journal article" date="2014" name="PLoS ONE">
        <title>Global Analysis of Gene Expression Profiles in Physic Nut (Jatropha curcas L.) Seedlings Exposed to Salt Stress.</title>
        <authorList>
            <person name="Zhang L."/>
            <person name="Zhang C."/>
            <person name="Wu P."/>
            <person name="Chen Y."/>
            <person name="Li M."/>
            <person name="Jiang H."/>
            <person name="Wu G."/>
        </authorList>
    </citation>
    <scope>NUCLEOTIDE SEQUENCE [LARGE SCALE GENOMIC DNA]</scope>
    <source>
        <strain evidence="3">cv. GZQX0401</strain>
        <tissue evidence="2">Young leaves</tissue>
    </source>
</reference>
<dbReference type="Pfam" id="PF03140">
    <property type="entry name" value="DUF247"/>
    <property type="match status" value="1"/>
</dbReference>
<dbReference type="PANTHER" id="PTHR31170:SF25">
    <property type="entry name" value="BNAA09G04570D PROTEIN"/>
    <property type="match status" value="1"/>
</dbReference>
<gene>
    <name evidence="2" type="ORF">JCGZ_19004</name>
</gene>
<dbReference type="STRING" id="180498.A0A067K7X9"/>
<evidence type="ECO:0000313" key="2">
    <source>
        <dbReference type="EMBL" id="KDP27924.1"/>
    </source>
</evidence>
<dbReference type="PANTHER" id="PTHR31170">
    <property type="entry name" value="BNAC04G53230D PROTEIN"/>
    <property type="match status" value="1"/>
</dbReference>
<keyword evidence="3" id="KW-1185">Reference proteome</keyword>
<name>A0A067K7X9_JATCU</name>
<dbReference type="EMBL" id="KK914794">
    <property type="protein sequence ID" value="KDP27924.1"/>
    <property type="molecule type" value="Genomic_DNA"/>
</dbReference>
<dbReference type="AlphaFoldDB" id="A0A067K7X9"/>
<sequence length="440" mass="50857">MEMTGQTRSRDQISIDVREPDEDLVASIREKMENISYLHCICRVDKHLSEPNPRAYIPDKVSIGPYHHNSNEVLKAMEDQKWHYVHTLLNRKPNLEASIDDCVTALREVEHRARACYHGGIGGDCSSDQFLQMMFVDGCFIIELFLKYSIKSLRRRNDPIFSTPGMLFDLRCDLILLENQIPLFVLQRLFQVVPKPKECTSSFAELAFRFFRNMIPGDPKINREKFNQEAHHLLDIICHCLLPTYPREVTSKPSKFENDEDLPSLTELKASGVRVKIARTDNLLDIKFSKGVLRIPPIVVHQYTESLFRNLIALEACSTDSMQHITSYAVFMKTLLRVDKDVKLLKRREILTSYDVSEKEVDKLFAVLCSGVKLKEYYYDGLCEQLNEYKEGIGWHKKLKYGKKHGKNPQLRSILLVAMLVLLLTLVGTLFSVLSFVHRF</sequence>
<protein>
    <submittedName>
        <fullName evidence="2">Uncharacterized protein</fullName>
    </submittedName>
</protein>
<evidence type="ECO:0000256" key="1">
    <source>
        <dbReference type="SAM" id="Phobius"/>
    </source>
</evidence>
<dbReference type="KEGG" id="jcu:105643548"/>
<keyword evidence="1" id="KW-0472">Membrane</keyword>
<accession>A0A067K7X9</accession>
<dbReference type="Proteomes" id="UP000027138">
    <property type="component" value="Unassembled WGS sequence"/>
</dbReference>
<dbReference type="InterPro" id="IPR004158">
    <property type="entry name" value="DUF247_pln"/>
</dbReference>
<evidence type="ECO:0000313" key="3">
    <source>
        <dbReference type="Proteomes" id="UP000027138"/>
    </source>
</evidence>
<organism evidence="2 3">
    <name type="scientific">Jatropha curcas</name>
    <name type="common">Barbados nut</name>
    <dbReference type="NCBI Taxonomy" id="180498"/>
    <lineage>
        <taxon>Eukaryota</taxon>
        <taxon>Viridiplantae</taxon>
        <taxon>Streptophyta</taxon>
        <taxon>Embryophyta</taxon>
        <taxon>Tracheophyta</taxon>
        <taxon>Spermatophyta</taxon>
        <taxon>Magnoliopsida</taxon>
        <taxon>eudicotyledons</taxon>
        <taxon>Gunneridae</taxon>
        <taxon>Pentapetalae</taxon>
        <taxon>rosids</taxon>
        <taxon>fabids</taxon>
        <taxon>Malpighiales</taxon>
        <taxon>Euphorbiaceae</taxon>
        <taxon>Crotonoideae</taxon>
        <taxon>Jatropheae</taxon>
        <taxon>Jatropha</taxon>
    </lineage>
</organism>
<keyword evidence="1" id="KW-1133">Transmembrane helix</keyword>
<proteinExistence type="predicted"/>
<keyword evidence="1" id="KW-0812">Transmembrane</keyword>
<feature type="transmembrane region" description="Helical" evidence="1">
    <location>
        <begin position="413"/>
        <end position="437"/>
    </location>
</feature>
<dbReference type="OrthoDB" id="1378449at2759"/>